<keyword evidence="7 8" id="KW-0998">Cell outer membrane</keyword>
<dbReference type="InterPro" id="IPR036942">
    <property type="entry name" value="Beta-barrel_TonB_sf"/>
</dbReference>
<dbReference type="Pfam" id="PF07715">
    <property type="entry name" value="Plug"/>
    <property type="match status" value="1"/>
</dbReference>
<dbReference type="PROSITE" id="PS52016">
    <property type="entry name" value="TONB_DEPENDENT_REC_3"/>
    <property type="match status" value="1"/>
</dbReference>
<dbReference type="InterPro" id="IPR000531">
    <property type="entry name" value="Beta-barrel_TonB"/>
</dbReference>
<keyword evidence="2 8" id="KW-0813">Transport</keyword>
<keyword evidence="5 9" id="KW-0798">TonB box</keyword>
<dbReference type="Pfam" id="PF00593">
    <property type="entry name" value="TonB_dep_Rec_b-barrel"/>
    <property type="match status" value="1"/>
</dbReference>
<dbReference type="PANTHER" id="PTHR47234">
    <property type="match status" value="1"/>
</dbReference>
<organism evidence="13 14">
    <name type="scientific">Pseudoalteromonas rubra</name>
    <dbReference type="NCBI Taxonomy" id="43658"/>
    <lineage>
        <taxon>Bacteria</taxon>
        <taxon>Pseudomonadati</taxon>
        <taxon>Pseudomonadota</taxon>
        <taxon>Gammaproteobacteria</taxon>
        <taxon>Alteromonadales</taxon>
        <taxon>Pseudoalteromonadaceae</taxon>
        <taxon>Pseudoalteromonas</taxon>
    </lineage>
</organism>
<name>A0A0U3IRH2_9GAMM</name>
<evidence type="ECO:0000256" key="1">
    <source>
        <dbReference type="ARBA" id="ARBA00004571"/>
    </source>
</evidence>
<dbReference type="KEGG" id="prr:AT705_23615"/>
<dbReference type="InterPro" id="IPR039426">
    <property type="entry name" value="TonB-dep_rcpt-like"/>
</dbReference>
<evidence type="ECO:0000259" key="11">
    <source>
        <dbReference type="Pfam" id="PF00593"/>
    </source>
</evidence>
<dbReference type="Gene3D" id="2.170.130.10">
    <property type="entry name" value="TonB-dependent receptor, plug domain"/>
    <property type="match status" value="1"/>
</dbReference>
<dbReference type="InterPro" id="IPR037066">
    <property type="entry name" value="Plug_dom_sf"/>
</dbReference>
<dbReference type="SUPFAM" id="SSF56935">
    <property type="entry name" value="Porins"/>
    <property type="match status" value="1"/>
</dbReference>
<comment type="similarity">
    <text evidence="8 9">Belongs to the TonB-dependent receptor family.</text>
</comment>
<protein>
    <recommendedName>
        <fullName evidence="15">TonB-dependent receptor</fullName>
    </recommendedName>
</protein>
<gene>
    <name evidence="13" type="ORF">AT705_23615</name>
</gene>
<keyword evidence="3 8" id="KW-1134">Transmembrane beta strand</keyword>
<dbReference type="AlphaFoldDB" id="A0A0U3IRH2"/>
<evidence type="ECO:0000256" key="2">
    <source>
        <dbReference type="ARBA" id="ARBA00022448"/>
    </source>
</evidence>
<evidence type="ECO:0000256" key="9">
    <source>
        <dbReference type="RuleBase" id="RU003357"/>
    </source>
</evidence>
<accession>A0A0U3IRH2</accession>
<evidence type="ECO:0000256" key="4">
    <source>
        <dbReference type="ARBA" id="ARBA00022692"/>
    </source>
</evidence>
<dbReference type="EMBL" id="CP013612">
    <property type="protein sequence ID" value="ALU45916.1"/>
    <property type="molecule type" value="Genomic_DNA"/>
</dbReference>
<feature type="domain" description="TonB-dependent receptor plug" evidence="12">
    <location>
        <begin position="55"/>
        <end position="168"/>
    </location>
</feature>
<keyword evidence="6 8" id="KW-0472">Membrane</keyword>
<comment type="subcellular location">
    <subcellularLocation>
        <location evidence="1 8">Cell outer membrane</location>
        <topology evidence="1 8">Multi-pass membrane protein</topology>
    </subcellularLocation>
</comment>
<evidence type="ECO:0000256" key="10">
    <source>
        <dbReference type="SAM" id="SignalP"/>
    </source>
</evidence>
<feature type="signal peptide" evidence="10">
    <location>
        <begin position="1"/>
        <end position="29"/>
    </location>
</feature>
<evidence type="ECO:0000313" key="14">
    <source>
        <dbReference type="Proteomes" id="UP000069015"/>
    </source>
</evidence>
<reference evidence="13 14" key="1">
    <citation type="submission" date="2015-12" db="EMBL/GenBank/DDBJ databases">
        <title>Complete genome sequence of Pseudoalteromonas rubra SCSIO 6842, harboring a conjugative plasmid.</title>
        <authorList>
            <person name="Li B."/>
            <person name="Wang X."/>
        </authorList>
    </citation>
    <scope>NUCLEOTIDE SEQUENCE [LARGE SCALE GENOMIC DNA]</scope>
    <source>
        <strain evidence="13 14">SCSIO 6842</strain>
    </source>
</reference>
<dbReference type="InterPro" id="IPR012910">
    <property type="entry name" value="Plug_dom"/>
</dbReference>
<evidence type="ECO:0000313" key="13">
    <source>
        <dbReference type="EMBL" id="ALU45916.1"/>
    </source>
</evidence>
<evidence type="ECO:0000259" key="12">
    <source>
        <dbReference type="Pfam" id="PF07715"/>
    </source>
</evidence>
<evidence type="ECO:0008006" key="15">
    <source>
        <dbReference type="Google" id="ProtNLM"/>
    </source>
</evidence>
<evidence type="ECO:0000256" key="6">
    <source>
        <dbReference type="ARBA" id="ARBA00023136"/>
    </source>
</evidence>
<sequence>MCHNGNASRIFVMNMIALAVASASGQAFAAANDDSGANEPERIEVTGSRIQRTDMETAKPVSVITKADIEATGLNDVASVLAESIFNSAGTSIAHSNNSAGNFASSNLRGLGSNRTLTLVNGRRVATSASNYGSSTNVNLIPIEVVERIEILRDGASSIYGSDAMGGVINIITKKDYDGMQLSVNASHATRGGAGQQGGALTYGTSSDKSSILVVLEHQTNDSLRGGDRPHLDAEHNERRWSSRYSPWGSYSYENEDGERIYSPGPDCPAENIRDRDGNMGKQCGYDVFDGKYYLPKVEKTSIFTNFTYAINDDVEFYNTILHTRDKNFTSATPMWASGTLAADHVNNPTAGTADARDITYYHYMEGALPREFTFKTDLLDINTGINWDIDEGRLSINLAHSKDSFVQESNYYYFVDKFDEAVEEGLYNPLAYGGGDKATEEVLDSFRHSQHRLGKSTTKAVTVDWSSTLPFELDGGAIGYAIGAEYRSLELSDEQDAQSNSGNVKGAYGGDVVGSRNYRAAYLEVEAPILDTLTVSAATRYDSYSLPDQGQLSSSLSARYEVTEDLVVRGSFSQGFRVADLNEAIGEESIGYYGLWDPKYCNPVPKAQRATSELCDNQSVPVRSFSNPDLEPEESEQVSFGFAYNLTEDFDMTLDYWNIEITNEIKDISGRTVLDEEYLGNLGNYSGLYVKRDTSLPREDEMVEIGSTVTNYLGLDTSGIDASFAARVDLEDMGDLKFNLELSKVLKYEFQKTNSDPVYEHVGFINRPEYRASFKTNYRYGDFEGFATVRYIGSFDGESPEDIEIGKEWQDFPSMTTVNLGAGYNFDEYGLVKLIVTNAFDKLPPVNDEYYRGYTTRVHNIIGRTIQLKYTYSF</sequence>
<feature type="chain" id="PRO_5006840127" description="TonB-dependent receptor" evidence="10">
    <location>
        <begin position="30"/>
        <end position="875"/>
    </location>
</feature>
<evidence type="ECO:0000256" key="8">
    <source>
        <dbReference type="PROSITE-ProRule" id="PRU01360"/>
    </source>
</evidence>
<dbReference type="CDD" id="cd01347">
    <property type="entry name" value="ligand_gated_channel"/>
    <property type="match status" value="1"/>
</dbReference>
<evidence type="ECO:0000256" key="3">
    <source>
        <dbReference type="ARBA" id="ARBA00022452"/>
    </source>
</evidence>
<keyword evidence="10" id="KW-0732">Signal</keyword>
<keyword evidence="4 8" id="KW-0812">Transmembrane</keyword>
<dbReference type="PANTHER" id="PTHR47234:SF2">
    <property type="entry name" value="TONB-DEPENDENT RECEPTOR"/>
    <property type="match status" value="1"/>
</dbReference>
<dbReference type="Proteomes" id="UP000069015">
    <property type="component" value="Chromosome 2"/>
</dbReference>
<evidence type="ECO:0000256" key="7">
    <source>
        <dbReference type="ARBA" id="ARBA00023237"/>
    </source>
</evidence>
<proteinExistence type="inferred from homology"/>
<dbReference type="GO" id="GO:0009279">
    <property type="term" value="C:cell outer membrane"/>
    <property type="evidence" value="ECO:0007669"/>
    <property type="project" value="UniProtKB-SubCell"/>
</dbReference>
<evidence type="ECO:0000256" key="5">
    <source>
        <dbReference type="ARBA" id="ARBA00023077"/>
    </source>
</evidence>
<dbReference type="Gene3D" id="2.40.170.20">
    <property type="entry name" value="TonB-dependent receptor, beta-barrel domain"/>
    <property type="match status" value="1"/>
</dbReference>
<feature type="domain" description="TonB-dependent receptor-like beta-barrel" evidence="11">
    <location>
        <begin position="357"/>
        <end position="828"/>
    </location>
</feature>